<dbReference type="InterPro" id="IPR058625">
    <property type="entry name" value="MdtA-like_BSH"/>
</dbReference>
<protein>
    <submittedName>
        <fullName evidence="8">Efflux RND transporter periplasmic adaptor subunit</fullName>
    </submittedName>
</protein>
<evidence type="ECO:0000313" key="9">
    <source>
        <dbReference type="Proteomes" id="UP000283855"/>
    </source>
</evidence>
<reference evidence="8 9" key="1">
    <citation type="submission" date="2018-08" db="EMBL/GenBank/DDBJ databases">
        <title>A genome reference for cultivated species of the human gut microbiota.</title>
        <authorList>
            <person name="Zou Y."/>
            <person name="Xue W."/>
            <person name="Luo G."/>
        </authorList>
    </citation>
    <scope>NUCLEOTIDE SEQUENCE [LARGE SCALE GENOMIC DNA]</scope>
    <source>
        <strain evidence="8 9">AM42-38</strain>
    </source>
</reference>
<evidence type="ECO:0000256" key="5">
    <source>
        <dbReference type="SAM" id="Phobius"/>
    </source>
</evidence>
<dbReference type="EMBL" id="QSFT01000004">
    <property type="protein sequence ID" value="RHA77946.1"/>
    <property type="molecule type" value="Genomic_DNA"/>
</dbReference>
<keyword evidence="5" id="KW-0812">Transmembrane</keyword>
<sequence length="420" mass="48345">MDRKIESKKGIAQLFSKKKLPYWLGGLVVVFVAYLLLRSDLRTFRVNADTLTVSEVISGEFNDYIRVSGQVQPMTTIQVSPLESGVVHEIFLEEGAQVKAGDKILELKNENLDMQILNSEADLAEKENLLRNTLISMEQEKLSVHQEMLQLETDVKRNRRAYEAQKQLYQEELIAREEYLRAEEDYDLAKSRLELVKNRAVQDSLYRNIQVKQMQESLSNMRVNMQMIRRRKEHLILTAPIDGELGLLDVVLGQSVSSGMKIGQINNLSSYKIEAQIDEHYIDRVMPGLEAQFERQDESYQAVIRKVYPEVRDGKFKADFKFDGTLPENIRTGQTYSLNLQLGQPEEAVMIPRGTFYQKTGGRWIYVVTEDGSKAYKREIRIGRQNPQYYEVLEGLEPGEEVITSGYDNLGDNDCLILKR</sequence>
<dbReference type="AlphaFoldDB" id="A0A413T3C4"/>
<feature type="coiled-coil region" evidence="4">
    <location>
        <begin position="107"/>
        <end position="231"/>
    </location>
</feature>
<dbReference type="GO" id="GO:0030313">
    <property type="term" value="C:cell envelope"/>
    <property type="evidence" value="ECO:0007669"/>
    <property type="project" value="UniProtKB-SubCell"/>
</dbReference>
<dbReference type="Pfam" id="PF25917">
    <property type="entry name" value="BSH_RND"/>
    <property type="match status" value="1"/>
</dbReference>
<dbReference type="GO" id="GO:0022857">
    <property type="term" value="F:transmembrane transporter activity"/>
    <property type="evidence" value="ECO:0007669"/>
    <property type="project" value="InterPro"/>
</dbReference>
<dbReference type="Gene3D" id="2.40.420.20">
    <property type="match status" value="1"/>
</dbReference>
<dbReference type="Pfam" id="PF25967">
    <property type="entry name" value="RND-MFP_C"/>
    <property type="match status" value="1"/>
</dbReference>
<feature type="transmembrane region" description="Helical" evidence="5">
    <location>
        <begin position="20"/>
        <end position="37"/>
    </location>
</feature>
<organism evidence="8 9">
    <name type="scientific">Phocaeicola coprophilus</name>
    <dbReference type="NCBI Taxonomy" id="387090"/>
    <lineage>
        <taxon>Bacteria</taxon>
        <taxon>Pseudomonadati</taxon>
        <taxon>Bacteroidota</taxon>
        <taxon>Bacteroidia</taxon>
        <taxon>Bacteroidales</taxon>
        <taxon>Bacteroidaceae</taxon>
        <taxon>Phocaeicola</taxon>
    </lineage>
</organism>
<name>A0A413T3C4_9BACT</name>
<dbReference type="Gene3D" id="1.10.287.470">
    <property type="entry name" value="Helix hairpin bin"/>
    <property type="match status" value="1"/>
</dbReference>
<keyword evidence="5" id="KW-1133">Transmembrane helix</keyword>
<dbReference type="GO" id="GO:0016020">
    <property type="term" value="C:membrane"/>
    <property type="evidence" value="ECO:0007669"/>
    <property type="project" value="InterPro"/>
</dbReference>
<keyword evidence="5" id="KW-0472">Membrane</keyword>
<dbReference type="InterPro" id="IPR050465">
    <property type="entry name" value="UPF0194_transport"/>
</dbReference>
<dbReference type="PANTHER" id="PTHR32347:SF23">
    <property type="entry name" value="BLL5650 PROTEIN"/>
    <property type="match status" value="1"/>
</dbReference>
<dbReference type="SUPFAM" id="SSF111369">
    <property type="entry name" value="HlyD-like secretion proteins"/>
    <property type="match status" value="1"/>
</dbReference>
<keyword evidence="3 4" id="KW-0175">Coiled coil</keyword>
<dbReference type="InterPro" id="IPR006143">
    <property type="entry name" value="RND_pump_MFP"/>
</dbReference>
<evidence type="ECO:0000259" key="6">
    <source>
        <dbReference type="Pfam" id="PF25917"/>
    </source>
</evidence>
<evidence type="ECO:0000256" key="1">
    <source>
        <dbReference type="ARBA" id="ARBA00004196"/>
    </source>
</evidence>
<dbReference type="RefSeq" id="WP_008140499.1">
    <property type="nucleotide sequence ID" value="NZ_CABJGD010000004.1"/>
</dbReference>
<evidence type="ECO:0000259" key="7">
    <source>
        <dbReference type="Pfam" id="PF25967"/>
    </source>
</evidence>
<dbReference type="PANTHER" id="PTHR32347">
    <property type="entry name" value="EFFLUX SYSTEM COMPONENT YKNX-RELATED"/>
    <property type="match status" value="1"/>
</dbReference>
<dbReference type="GeneID" id="78404959"/>
<evidence type="ECO:0000313" key="8">
    <source>
        <dbReference type="EMBL" id="RHA77946.1"/>
    </source>
</evidence>
<evidence type="ECO:0000256" key="4">
    <source>
        <dbReference type="SAM" id="Coils"/>
    </source>
</evidence>
<comment type="caution">
    <text evidence="8">The sequence shown here is derived from an EMBL/GenBank/DDBJ whole genome shotgun (WGS) entry which is preliminary data.</text>
</comment>
<dbReference type="Gene3D" id="2.40.30.170">
    <property type="match status" value="1"/>
</dbReference>
<accession>A0A413T3C4</accession>
<gene>
    <name evidence="8" type="ORF">DW921_02790</name>
</gene>
<proteinExistence type="inferred from homology"/>
<dbReference type="NCBIfam" id="TIGR01730">
    <property type="entry name" value="RND_mfp"/>
    <property type="match status" value="1"/>
</dbReference>
<feature type="domain" description="Multidrug resistance protein MdtA-like C-terminal permuted SH3" evidence="7">
    <location>
        <begin position="348"/>
        <end position="408"/>
    </location>
</feature>
<dbReference type="Gene3D" id="2.40.50.100">
    <property type="match status" value="1"/>
</dbReference>
<evidence type="ECO:0000256" key="2">
    <source>
        <dbReference type="ARBA" id="ARBA00009477"/>
    </source>
</evidence>
<comment type="subcellular location">
    <subcellularLocation>
        <location evidence="1">Cell envelope</location>
    </subcellularLocation>
</comment>
<dbReference type="InterPro" id="IPR058627">
    <property type="entry name" value="MdtA-like_C"/>
</dbReference>
<feature type="domain" description="Multidrug resistance protein MdtA-like barrel-sandwich hybrid" evidence="6">
    <location>
        <begin position="76"/>
        <end position="261"/>
    </location>
</feature>
<comment type="similarity">
    <text evidence="2">Belongs to the membrane fusion protein (MFP) (TC 8.A.1) family.</text>
</comment>
<dbReference type="Proteomes" id="UP000283855">
    <property type="component" value="Unassembled WGS sequence"/>
</dbReference>
<evidence type="ECO:0000256" key="3">
    <source>
        <dbReference type="ARBA" id="ARBA00023054"/>
    </source>
</evidence>